<dbReference type="Pfam" id="PF18319">
    <property type="entry name" value="Zn_ribbon_PriA"/>
    <property type="match status" value="1"/>
</dbReference>
<dbReference type="Pfam" id="PF00270">
    <property type="entry name" value="DEAD"/>
    <property type="match status" value="1"/>
</dbReference>
<comment type="caution">
    <text evidence="9">The sequence shown here is derived from an EMBL/GenBank/DDBJ whole genome shotgun (WGS) entry which is preliminary data.</text>
</comment>
<dbReference type="GO" id="GO:0006269">
    <property type="term" value="P:DNA replication, synthesis of primer"/>
    <property type="evidence" value="ECO:0007669"/>
    <property type="project" value="UniProtKB-KW"/>
</dbReference>
<dbReference type="AlphaFoldDB" id="K1S7B1"/>
<dbReference type="NCBIfam" id="TIGR00595">
    <property type="entry name" value="priA"/>
    <property type="match status" value="1"/>
</dbReference>
<evidence type="ECO:0000256" key="3">
    <source>
        <dbReference type="ARBA" id="ARBA00022723"/>
    </source>
</evidence>
<evidence type="ECO:0000256" key="6">
    <source>
        <dbReference type="ARBA" id="ARBA00022840"/>
    </source>
</evidence>
<evidence type="ECO:0000256" key="5">
    <source>
        <dbReference type="ARBA" id="ARBA00022833"/>
    </source>
</evidence>
<dbReference type="GO" id="GO:0046872">
    <property type="term" value="F:metal ion binding"/>
    <property type="evidence" value="ECO:0007669"/>
    <property type="project" value="UniProtKB-KW"/>
</dbReference>
<dbReference type="GO" id="GO:0006310">
    <property type="term" value="P:DNA recombination"/>
    <property type="evidence" value="ECO:0007669"/>
    <property type="project" value="InterPro"/>
</dbReference>
<dbReference type="PANTHER" id="PTHR30580">
    <property type="entry name" value="PRIMOSOMAL PROTEIN N"/>
    <property type="match status" value="1"/>
</dbReference>
<evidence type="ECO:0000256" key="2">
    <source>
        <dbReference type="ARBA" id="ARBA00022705"/>
    </source>
</evidence>
<sequence>MLVPEISLTPQMVRNFTDLFGSNVAVIHSNLSLGQRTDEYKRIEKGEARIVIGTRSAVFAPLDNIGIIVIDEEGEHTYKSEKSPRYQARSIAKQRCFYHNATLLLASATPSLESAYFASIGRYKLFEMKKRYSQPVLPDVYLVDMKVEVETGNRSNFSRALADEIKNNLQRGEQTILLLNRRGYNTYMNCIKCGEVYKCPNCNIPLTYHKTNNCMICHYCGY</sequence>
<evidence type="ECO:0000259" key="8">
    <source>
        <dbReference type="PROSITE" id="PS51192"/>
    </source>
</evidence>
<keyword evidence="6" id="KW-0067">ATP-binding</keyword>
<keyword evidence="7" id="KW-0238">DNA-binding</keyword>
<dbReference type="InterPro" id="IPR040498">
    <property type="entry name" value="PriA_CRR"/>
</dbReference>
<dbReference type="GO" id="GO:0006302">
    <property type="term" value="P:double-strand break repair"/>
    <property type="evidence" value="ECO:0007669"/>
    <property type="project" value="InterPro"/>
</dbReference>
<evidence type="ECO:0000313" key="9">
    <source>
        <dbReference type="EMBL" id="EKC43381.1"/>
    </source>
</evidence>
<proteinExistence type="predicted"/>
<dbReference type="PANTHER" id="PTHR30580:SF0">
    <property type="entry name" value="PRIMOSOMAL PROTEIN N"/>
    <property type="match status" value="1"/>
</dbReference>
<protein>
    <submittedName>
        <fullName evidence="9">Primosome assembly protein PriA</fullName>
    </submittedName>
</protein>
<evidence type="ECO:0000256" key="1">
    <source>
        <dbReference type="ARBA" id="ARBA00022515"/>
    </source>
</evidence>
<dbReference type="InterPro" id="IPR014001">
    <property type="entry name" value="Helicase_ATP-bd"/>
</dbReference>
<keyword evidence="5" id="KW-0862">Zinc</keyword>
<organism evidence="9">
    <name type="scientific">human gut metagenome</name>
    <dbReference type="NCBI Taxonomy" id="408170"/>
    <lineage>
        <taxon>unclassified sequences</taxon>
        <taxon>metagenomes</taxon>
        <taxon>organismal metagenomes</taxon>
    </lineage>
</organism>
<dbReference type="GO" id="GO:0003677">
    <property type="term" value="F:DNA binding"/>
    <property type="evidence" value="ECO:0007669"/>
    <property type="project" value="UniProtKB-KW"/>
</dbReference>
<keyword evidence="3" id="KW-0479">Metal-binding</keyword>
<dbReference type="PROSITE" id="PS51192">
    <property type="entry name" value="HELICASE_ATP_BIND_1"/>
    <property type="match status" value="1"/>
</dbReference>
<dbReference type="InterPro" id="IPR027417">
    <property type="entry name" value="P-loop_NTPase"/>
</dbReference>
<reference evidence="9" key="1">
    <citation type="journal article" date="2013" name="Environ. Microbiol.">
        <title>Microbiota from the distal guts of lean and obese adolescents exhibit partial functional redundancy besides clear differences in community structure.</title>
        <authorList>
            <person name="Ferrer M."/>
            <person name="Ruiz A."/>
            <person name="Lanza F."/>
            <person name="Haange S.B."/>
            <person name="Oberbach A."/>
            <person name="Till H."/>
            <person name="Bargiela R."/>
            <person name="Campoy C."/>
            <person name="Segura M.T."/>
            <person name="Richter M."/>
            <person name="von Bergen M."/>
            <person name="Seifert J."/>
            <person name="Suarez A."/>
        </authorList>
    </citation>
    <scope>NUCLEOTIDE SEQUENCE</scope>
</reference>
<name>K1S7B1_9ZZZZ</name>
<evidence type="ECO:0000256" key="4">
    <source>
        <dbReference type="ARBA" id="ARBA00022741"/>
    </source>
</evidence>
<dbReference type="EMBL" id="AJWY01014569">
    <property type="protein sequence ID" value="EKC43381.1"/>
    <property type="molecule type" value="Genomic_DNA"/>
</dbReference>
<keyword evidence="2" id="KW-0235">DNA replication</keyword>
<keyword evidence="1" id="KW-0639">Primosome</keyword>
<accession>K1S7B1</accession>
<dbReference type="SUPFAM" id="SSF52540">
    <property type="entry name" value="P-loop containing nucleoside triphosphate hydrolases"/>
    <property type="match status" value="1"/>
</dbReference>
<evidence type="ECO:0000256" key="7">
    <source>
        <dbReference type="ARBA" id="ARBA00023125"/>
    </source>
</evidence>
<dbReference type="InterPro" id="IPR005259">
    <property type="entry name" value="PriA"/>
</dbReference>
<gene>
    <name evidence="9" type="ORF">LEA_21179</name>
</gene>
<feature type="domain" description="Helicase ATP-binding" evidence="8">
    <location>
        <begin position="1"/>
        <end position="128"/>
    </location>
</feature>
<dbReference type="InterPro" id="IPR011545">
    <property type="entry name" value="DEAD/DEAH_box_helicase_dom"/>
</dbReference>
<dbReference type="GO" id="GO:0005524">
    <property type="term" value="F:ATP binding"/>
    <property type="evidence" value="ECO:0007669"/>
    <property type="project" value="UniProtKB-KW"/>
</dbReference>
<dbReference type="GO" id="GO:1990077">
    <property type="term" value="C:primosome complex"/>
    <property type="evidence" value="ECO:0007669"/>
    <property type="project" value="UniProtKB-KW"/>
</dbReference>
<dbReference type="GO" id="GO:0006270">
    <property type="term" value="P:DNA replication initiation"/>
    <property type="evidence" value="ECO:0007669"/>
    <property type="project" value="TreeGrafter"/>
</dbReference>
<feature type="non-terminal residue" evidence="9">
    <location>
        <position position="222"/>
    </location>
</feature>
<dbReference type="Gene3D" id="3.40.50.300">
    <property type="entry name" value="P-loop containing nucleotide triphosphate hydrolases"/>
    <property type="match status" value="1"/>
</dbReference>
<dbReference type="GO" id="GO:0043138">
    <property type="term" value="F:3'-5' DNA helicase activity"/>
    <property type="evidence" value="ECO:0007669"/>
    <property type="project" value="TreeGrafter"/>
</dbReference>
<keyword evidence="4" id="KW-0547">Nucleotide-binding</keyword>